<proteinExistence type="predicted"/>
<dbReference type="EMBL" id="WOCE01000019">
    <property type="protein sequence ID" value="KAE9592633.1"/>
    <property type="molecule type" value="Genomic_DNA"/>
</dbReference>
<evidence type="ECO:0000313" key="4">
    <source>
        <dbReference type="Proteomes" id="UP000447434"/>
    </source>
</evidence>
<protein>
    <submittedName>
        <fullName evidence="3">Uncharacterized protein</fullName>
    </submittedName>
</protein>
<keyword evidence="2" id="KW-1133">Transmembrane helix</keyword>
<evidence type="ECO:0000256" key="1">
    <source>
        <dbReference type="SAM" id="MobiDB-lite"/>
    </source>
</evidence>
<reference evidence="4" key="1">
    <citation type="journal article" date="2020" name="Nat. Commun.">
        <title>Genome sequence of the cluster root forming white lupin.</title>
        <authorList>
            <person name="Hufnagel B."/>
            <person name="Marques A."/>
            <person name="Soriano A."/>
            <person name="Marques L."/>
            <person name="Divol F."/>
            <person name="Doumas P."/>
            <person name="Sallet E."/>
            <person name="Mancinotti D."/>
            <person name="Carrere S."/>
            <person name="Marande W."/>
            <person name="Arribat S."/>
            <person name="Keller J."/>
            <person name="Huneau C."/>
            <person name="Blein T."/>
            <person name="Aime D."/>
            <person name="Laguerre M."/>
            <person name="Taylor J."/>
            <person name="Schubert V."/>
            <person name="Nelson M."/>
            <person name="Geu-Flores F."/>
            <person name="Crespi M."/>
            <person name="Gallardo-Guerrero K."/>
            <person name="Delaux P.-M."/>
            <person name="Salse J."/>
            <person name="Berges H."/>
            <person name="Guyot R."/>
            <person name="Gouzy J."/>
            <person name="Peret B."/>
        </authorList>
    </citation>
    <scope>NUCLEOTIDE SEQUENCE [LARGE SCALE GENOMIC DNA]</scope>
    <source>
        <strain evidence="4">cv. Amiga</strain>
    </source>
</reference>
<accession>A0A6A4NKM5</accession>
<comment type="caution">
    <text evidence="3">The sequence shown here is derived from an EMBL/GenBank/DDBJ whole genome shotgun (WGS) entry which is preliminary data.</text>
</comment>
<feature type="region of interest" description="Disordered" evidence="1">
    <location>
        <begin position="47"/>
        <end position="130"/>
    </location>
</feature>
<dbReference type="OrthoDB" id="1110706at2759"/>
<organism evidence="3 4">
    <name type="scientific">Lupinus albus</name>
    <name type="common">White lupine</name>
    <name type="synonym">Lupinus termis</name>
    <dbReference type="NCBI Taxonomy" id="3870"/>
    <lineage>
        <taxon>Eukaryota</taxon>
        <taxon>Viridiplantae</taxon>
        <taxon>Streptophyta</taxon>
        <taxon>Embryophyta</taxon>
        <taxon>Tracheophyta</taxon>
        <taxon>Spermatophyta</taxon>
        <taxon>Magnoliopsida</taxon>
        <taxon>eudicotyledons</taxon>
        <taxon>Gunneridae</taxon>
        <taxon>Pentapetalae</taxon>
        <taxon>rosids</taxon>
        <taxon>fabids</taxon>
        <taxon>Fabales</taxon>
        <taxon>Fabaceae</taxon>
        <taxon>Papilionoideae</taxon>
        <taxon>50 kb inversion clade</taxon>
        <taxon>genistoids sensu lato</taxon>
        <taxon>core genistoids</taxon>
        <taxon>Genisteae</taxon>
        <taxon>Lupinus</taxon>
    </lineage>
</organism>
<feature type="compositionally biased region" description="Acidic residues" evidence="1">
    <location>
        <begin position="93"/>
        <end position="125"/>
    </location>
</feature>
<evidence type="ECO:0000313" key="3">
    <source>
        <dbReference type="EMBL" id="KAE9592633.1"/>
    </source>
</evidence>
<keyword evidence="2" id="KW-0472">Membrane</keyword>
<dbReference type="PANTHER" id="PTHR36595:SF1">
    <property type="entry name" value="TRANSMEMBRANE PROTEIN"/>
    <property type="match status" value="1"/>
</dbReference>
<dbReference type="AlphaFoldDB" id="A0A6A4NKM5"/>
<evidence type="ECO:0000256" key="2">
    <source>
        <dbReference type="SAM" id="Phobius"/>
    </source>
</evidence>
<keyword evidence="4" id="KW-1185">Reference proteome</keyword>
<feature type="transmembrane region" description="Helical" evidence="2">
    <location>
        <begin position="12"/>
        <end position="32"/>
    </location>
</feature>
<gene>
    <name evidence="3" type="ORF">Lalb_Chr19g0131321</name>
</gene>
<name>A0A6A4NKM5_LUPAL</name>
<dbReference type="PANTHER" id="PTHR36595">
    <property type="entry name" value="TRANSMEMBRANE PROTEIN"/>
    <property type="match status" value="1"/>
</dbReference>
<dbReference type="Proteomes" id="UP000447434">
    <property type="component" value="Chromosome 19"/>
</dbReference>
<feature type="compositionally biased region" description="Basic and acidic residues" evidence="1">
    <location>
        <begin position="63"/>
        <end position="77"/>
    </location>
</feature>
<keyword evidence="2" id="KW-0812">Transmembrane</keyword>
<sequence length="151" mass="17561">MLDSILEFITEAASSSAFIFCFCNLIIVIILVDLKPRLTIHQESEIPLSMDASQKQGTHFKHPKDTESSPEEVHTESKAIAVNNIETKGNDDWNIEEEEKEEVEEEEEEKEEEEEDEEEEEEEDDELKRRVEEFIEKVNRGWKQESLSTSS</sequence>